<dbReference type="GO" id="GO:0004029">
    <property type="term" value="F:aldehyde dehydrogenase (NAD+) activity"/>
    <property type="evidence" value="ECO:0007669"/>
    <property type="project" value="UniProtKB-EC"/>
</dbReference>
<evidence type="ECO:0000256" key="1">
    <source>
        <dbReference type="ARBA" id="ARBA00009986"/>
    </source>
</evidence>
<sequence length="476" mass="49614">MTDTSRERDGLFIDGEWVSPVESSAPFTVIDSTSGSQLGTVPSAGPADVDRAVRAAESAANEWRHTRPEDRAAALEAVREELSARADAIAEIISLEVGTPSNISKKVQVGLPLLTLQGFADAARTFEWDRQVGNSTVTREGVGVVAAITPWNYPLHQLMGKVGGALAAGSTVVAKPASDAPLAAFALADAIAAAGLPAGVFNLVSGSGAAVGEALAGHPGVDLVSFTGSTPVGVRIATAAARNVTRTSLELGGKSASVVLDDAELERAIRSSVSNAFLNSGQTCSAWTRLVVPRVLQEQVLEIAVASVERLRLGHPLDEGTRLGPLVSEKQRESVREHIRRGETLARLVAGGAGSPVGLDEGFYVAPTIFADVDNASALAQEEIFGPVLSVIPYDTEDEAIAIANDSPYGLAGGVWSADVERAERVARRIRTGQVDLNGAAFNPVAPFGGVKASGYGREFGEFGIEEFTVVKAMQR</sequence>
<dbReference type="InterPro" id="IPR016160">
    <property type="entry name" value="Ald_DH_CS_CYS"/>
</dbReference>
<dbReference type="Proteomes" id="UP000657592">
    <property type="component" value="Unassembled WGS sequence"/>
</dbReference>
<dbReference type="FunFam" id="3.40.605.10:FF:000007">
    <property type="entry name" value="NAD/NADP-dependent betaine aldehyde dehydrogenase"/>
    <property type="match status" value="1"/>
</dbReference>
<dbReference type="SUPFAM" id="SSF53720">
    <property type="entry name" value="ALDH-like"/>
    <property type="match status" value="1"/>
</dbReference>
<dbReference type="PROSITE" id="PS00687">
    <property type="entry name" value="ALDEHYDE_DEHYDR_GLU"/>
    <property type="match status" value="1"/>
</dbReference>
<organism evidence="8 9">
    <name type="scientific">Microbacterium album</name>
    <dbReference type="NCBI Taxonomy" id="2053191"/>
    <lineage>
        <taxon>Bacteria</taxon>
        <taxon>Bacillati</taxon>
        <taxon>Actinomycetota</taxon>
        <taxon>Actinomycetes</taxon>
        <taxon>Micrococcales</taxon>
        <taxon>Microbacteriaceae</taxon>
        <taxon>Microbacterium</taxon>
    </lineage>
</organism>
<dbReference type="InterPro" id="IPR016161">
    <property type="entry name" value="Ald_DH/histidinol_DH"/>
</dbReference>
<evidence type="ECO:0000256" key="2">
    <source>
        <dbReference type="ARBA" id="ARBA00023002"/>
    </source>
</evidence>
<dbReference type="EMBL" id="BMJY01000011">
    <property type="protein sequence ID" value="GGH47299.1"/>
    <property type="molecule type" value="Genomic_DNA"/>
</dbReference>
<dbReference type="Gene3D" id="3.40.605.10">
    <property type="entry name" value="Aldehyde Dehydrogenase, Chain A, domain 1"/>
    <property type="match status" value="1"/>
</dbReference>
<gene>
    <name evidence="8" type="ORF">GCM10010921_23920</name>
</gene>
<accession>A0A917IG79</accession>
<comment type="similarity">
    <text evidence="1 6">Belongs to the aldehyde dehydrogenase family.</text>
</comment>
<dbReference type="InterPro" id="IPR015590">
    <property type="entry name" value="Aldehyde_DH_dom"/>
</dbReference>
<dbReference type="InterPro" id="IPR016162">
    <property type="entry name" value="Ald_DH_N"/>
</dbReference>
<evidence type="ECO:0000256" key="3">
    <source>
        <dbReference type="ARBA" id="ARBA00024226"/>
    </source>
</evidence>
<comment type="caution">
    <text evidence="8">The sequence shown here is derived from an EMBL/GenBank/DDBJ whole genome shotgun (WGS) entry which is preliminary data.</text>
</comment>
<evidence type="ECO:0000313" key="9">
    <source>
        <dbReference type="Proteomes" id="UP000657592"/>
    </source>
</evidence>
<dbReference type="AlphaFoldDB" id="A0A917IG79"/>
<dbReference type="PROSITE" id="PS00070">
    <property type="entry name" value="ALDEHYDE_DEHYDR_CYS"/>
    <property type="match status" value="1"/>
</dbReference>
<keyword evidence="2 6" id="KW-0560">Oxidoreductase</keyword>
<evidence type="ECO:0000259" key="7">
    <source>
        <dbReference type="Pfam" id="PF00171"/>
    </source>
</evidence>
<evidence type="ECO:0000256" key="5">
    <source>
        <dbReference type="PROSITE-ProRule" id="PRU10007"/>
    </source>
</evidence>
<name>A0A917IG79_9MICO</name>
<keyword evidence="9" id="KW-1185">Reference proteome</keyword>
<evidence type="ECO:0000256" key="4">
    <source>
        <dbReference type="ARBA" id="ARBA00049194"/>
    </source>
</evidence>
<comment type="catalytic activity">
    <reaction evidence="4">
        <text>an aldehyde + NAD(+) + H2O = a carboxylate + NADH + 2 H(+)</text>
        <dbReference type="Rhea" id="RHEA:16185"/>
        <dbReference type="ChEBI" id="CHEBI:15377"/>
        <dbReference type="ChEBI" id="CHEBI:15378"/>
        <dbReference type="ChEBI" id="CHEBI:17478"/>
        <dbReference type="ChEBI" id="CHEBI:29067"/>
        <dbReference type="ChEBI" id="CHEBI:57540"/>
        <dbReference type="ChEBI" id="CHEBI:57945"/>
        <dbReference type="EC" id="1.2.1.3"/>
    </reaction>
</comment>
<dbReference type="PANTHER" id="PTHR42804">
    <property type="entry name" value="ALDEHYDE DEHYDROGENASE"/>
    <property type="match status" value="1"/>
</dbReference>
<evidence type="ECO:0000256" key="6">
    <source>
        <dbReference type="RuleBase" id="RU003345"/>
    </source>
</evidence>
<dbReference type="InterPro" id="IPR029510">
    <property type="entry name" value="Ald_DH_CS_GLU"/>
</dbReference>
<feature type="active site" evidence="5">
    <location>
        <position position="250"/>
    </location>
</feature>
<dbReference type="Pfam" id="PF00171">
    <property type="entry name" value="Aldedh"/>
    <property type="match status" value="1"/>
</dbReference>
<dbReference type="Gene3D" id="3.40.309.10">
    <property type="entry name" value="Aldehyde Dehydrogenase, Chain A, domain 2"/>
    <property type="match status" value="1"/>
</dbReference>
<evidence type="ECO:0000313" key="8">
    <source>
        <dbReference type="EMBL" id="GGH47299.1"/>
    </source>
</evidence>
<proteinExistence type="inferred from homology"/>
<dbReference type="RefSeq" id="WP_188756526.1">
    <property type="nucleotide sequence ID" value="NZ_BMJY01000011.1"/>
</dbReference>
<dbReference type="FunFam" id="3.40.309.10:FF:000012">
    <property type="entry name" value="Betaine aldehyde dehydrogenase"/>
    <property type="match status" value="1"/>
</dbReference>
<reference evidence="8" key="1">
    <citation type="journal article" date="2014" name="Int. J. Syst. Evol. Microbiol.">
        <title>Complete genome sequence of Corynebacterium casei LMG S-19264T (=DSM 44701T), isolated from a smear-ripened cheese.</title>
        <authorList>
            <consortium name="US DOE Joint Genome Institute (JGI-PGF)"/>
            <person name="Walter F."/>
            <person name="Albersmeier A."/>
            <person name="Kalinowski J."/>
            <person name="Ruckert C."/>
        </authorList>
    </citation>
    <scope>NUCLEOTIDE SEQUENCE</scope>
    <source>
        <strain evidence="8">CGMCC 1.15794</strain>
    </source>
</reference>
<dbReference type="InterPro" id="IPR016163">
    <property type="entry name" value="Ald_DH_C"/>
</dbReference>
<protein>
    <recommendedName>
        <fullName evidence="3">aldehyde dehydrogenase (NAD(+))</fullName>
        <ecNumber evidence="3">1.2.1.3</ecNumber>
    </recommendedName>
</protein>
<dbReference type="EC" id="1.2.1.3" evidence="3"/>
<dbReference type="PANTHER" id="PTHR42804:SF1">
    <property type="entry name" value="ALDEHYDE DEHYDROGENASE-RELATED"/>
    <property type="match status" value="1"/>
</dbReference>
<feature type="domain" description="Aldehyde dehydrogenase" evidence="7">
    <location>
        <begin position="22"/>
        <end position="473"/>
    </location>
</feature>
<reference evidence="8" key="2">
    <citation type="submission" date="2020-09" db="EMBL/GenBank/DDBJ databases">
        <authorList>
            <person name="Sun Q."/>
            <person name="Zhou Y."/>
        </authorList>
    </citation>
    <scope>NUCLEOTIDE SEQUENCE</scope>
    <source>
        <strain evidence="8">CGMCC 1.15794</strain>
    </source>
</reference>
<dbReference type="CDD" id="cd07138">
    <property type="entry name" value="ALDH_CddD_SSP0762"/>
    <property type="match status" value="1"/>
</dbReference>